<gene>
    <name evidence="8" type="ORF">LOX96_06355</name>
</gene>
<keyword evidence="6" id="KW-0862">Zinc</keyword>
<dbReference type="PANTHER" id="PTHR11409">
    <property type="entry name" value="ADENOSINE DEAMINASE"/>
    <property type="match status" value="1"/>
</dbReference>
<dbReference type="GO" id="GO:0004000">
    <property type="term" value="F:adenosine deaminase activity"/>
    <property type="evidence" value="ECO:0007669"/>
    <property type="project" value="UniProtKB-ARBA"/>
</dbReference>
<keyword evidence="4" id="KW-0479">Metal-binding</keyword>
<dbReference type="GO" id="GO:0006154">
    <property type="term" value="P:adenosine catabolic process"/>
    <property type="evidence" value="ECO:0007669"/>
    <property type="project" value="TreeGrafter"/>
</dbReference>
<dbReference type="SUPFAM" id="SSF51556">
    <property type="entry name" value="Metallo-dependent hydrolases"/>
    <property type="match status" value="1"/>
</dbReference>
<keyword evidence="9" id="KW-1185">Reference proteome</keyword>
<dbReference type="PANTHER" id="PTHR11409:SF43">
    <property type="entry name" value="ADENOSINE DEAMINASE"/>
    <property type="match status" value="1"/>
</dbReference>
<dbReference type="GO" id="GO:0005829">
    <property type="term" value="C:cytosol"/>
    <property type="evidence" value="ECO:0007669"/>
    <property type="project" value="TreeGrafter"/>
</dbReference>
<comment type="cofactor">
    <cofactor evidence="1">
        <name>Zn(2+)</name>
        <dbReference type="ChEBI" id="CHEBI:29105"/>
    </cofactor>
</comment>
<dbReference type="EMBL" id="JAJKBJ010000005">
    <property type="protein sequence ID" value="MCL9683707.1"/>
    <property type="molecule type" value="Genomic_DNA"/>
</dbReference>
<dbReference type="InterPro" id="IPR001365">
    <property type="entry name" value="A_deaminase_dom"/>
</dbReference>
<dbReference type="GO" id="GO:0046103">
    <property type="term" value="P:inosine biosynthetic process"/>
    <property type="evidence" value="ECO:0007669"/>
    <property type="project" value="TreeGrafter"/>
</dbReference>
<keyword evidence="5" id="KW-0378">Hydrolase</keyword>
<comment type="caution">
    <text evidence="8">The sequence shown here is derived from an EMBL/GenBank/DDBJ whole genome shotgun (WGS) entry which is preliminary data.</text>
</comment>
<evidence type="ECO:0000256" key="3">
    <source>
        <dbReference type="ARBA" id="ARBA00012784"/>
    </source>
</evidence>
<dbReference type="EC" id="3.5.4.4" evidence="3"/>
<name>A0A9X2IBT4_9GAMM</name>
<dbReference type="GO" id="GO:0043103">
    <property type="term" value="P:hypoxanthine salvage"/>
    <property type="evidence" value="ECO:0007669"/>
    <property type="project" value="TreeGrafter"/>
</dbReference>
<dbReference type="InterPro" id="IPR006330">
    <property type="entry name" value="Ado/ade_deaminase"/>
</dbReference>
<dbReference type="Proteomes" id="UP001139721">
    <property type="component" value="Unassembled WGS sequence"/>
</dbReference>
<evidence type="ECO:0000313" key="9">
    <source>
        <dbReference type="Proteomes" id="UP001139721"/>
    </source>
</evidence>
<evidence type="ECO:0000313" key="8">
    <source>
        <dbReference type="EMBL" id="MCL9683707.1"/>
    </source>
</evidence>
<comment type="similarity">
    <text evidence="2">Belongs to the metallo-dependent hydrolases superfamily. Adenosine and AMP deaminases family.</text>
</comment>
<reference evidence="8" key="1">
    <citation type="submission" date="2021-11" db="EMBL/GenBank/DDBJ databases">
        <title>Legionella maioricencis sp. nov., a new species isolated from hot water samples in Mallorca.</title>
        <authorList>
            <person name="Crespi S."/>
            <person name="Drasar V."/>
            <person name="Salva-Serra F."/>
            <person name="Jaen-Luchoro D."/>
            <person name="Pineiro-Iglesias B."/>
            <person name="Aliaga F."/>
            <person name="Fernandez-Juarez V."/>
            <person name="Coll G."/>
            <person name="Moore E.R.B."/>
            <person name="Bennasar-Figueras A."/>
        </authorList>
    </citation>
    <scope>NUCLEOTIDE SEQUENCE</scope>
    <source>
        <strain evidence="8">HCPI-6</strain>
    </source>
</reference>
<accession>A0A9X2IBT4</accession>
<sequence>MFEKNKSDLHCHLNGSFSLQFLEKTAKKHDCLEIYHQFLKLRQEYLEQTENQPESGYSQELLNKAWKLFGLIHKIIQDVEDITLGTIDVAINSGARYIEIRTTPKEIGGKSLNAYIDAFEAGLSEIKKDKEIKKEVYGLLSLDRTIHQVSDAQHFIERVLKSPNKVLVGLDICGNPEGNRTLSGEHLAKVITLALENQISIAIHMGETDTDIEKQDTDAVLNALELWKNKQSPQEKNPFLGKVRLGHCIFLTQEQKEKIRSLGLPVEVCPTCHKKLNWHLESKEHPVASIYDDVSGNLVVGTDDDVIFGSPIKSEYKEFMRFFKNISAMPKEQLKIHQAEFRFGGMTH</sequence>
<protein>
    <recommendedName>
        <fullName evidence="3">adenosine deaminase</fullName>
        <ecNumber evidence="3">3.5.4.4</ecNumber>
    </recommendedName>
</protein>
<feature type="domain" description="Adenosine deaminase" evidence="7">
    <location>
        <begin position="6"/>
        <end position="321"/>
    </location>
</feature>
<evidence type="ECO:0000256" key="5">
    <source>
        <dbReference type="ARBA" id="ARBA00022801"/>
    </source>
</evidence>
<dbReference type="GO" id="GO:0046872">
    <property type="term" value="F:metal ion binding"/>
    <property type="evidence" value="ECO:0007669"/>
    <property type="project" value="UniProtKB-KW"/>
</dbReference>
<organism evidence="8 9">
    <name type="scientific">Legionella maioricensis</name>
    <dbReference type="NCBI Taxonomy" id="2896528"/>
    <lineage>
        <taxon>Bacteria</taxon>
        <taxon>Pseudomonadati</taxon>
        <taxon>Pseudomonadota</taxon>
        <taxon>Gammaproteobacteria</taxon>
        <taxon>Legionellales</taxon>
        <taxon>Legionellaceae</taxon>
        <taxon>Legionella</taxon>
    </lineage>
</organism>
<dbReference type="InterPro" id="IPR032466">
    <property type="entry name" value="Metal_Hydrolase"/>
</dbReference>
<evidence type="ECO:0000256" key="6">
    <source>
        <dbReference type="ARBA" id="ARBA00022833"/>
    </source>
</evidence>
<dbReference type="Pfam" id="PF00962">
    <property type="entry name" value="A_deaminase"/>
    <property type="match status" value="1"/>
</dbReference>
<dbReference type="RefSeq" id="WP_250421623.1">
    <property type="nucleotide sequence ID" value="NZ_JAJKBJ010000005.1"/>
</dbReference>
<evidence type="ECO:0000259" key="7">
    <source>
        <dbReference type="Pfam" id="PF00962"/>
    </source>
</evidence>
<evidence type="ECO:0000256" key="2">
    <source>
        <dbReference type="ARBA" id="ARBA00006676"/>
    </source>
</evidence>
<dbReference type="AlphaFoldDB" id="A0A9X2IBT4"/>
<evidence type="ECO:0000256" key="1">
    <source>
        <dbReference type="ARBA" id="ARBA00001947"/>
    </source>
</evidence>
<evidence type="ECO:0000256" key="4">
    <source>
        <dbReference type="ARBA" id="ARBA00022723"/>
    </source>
</evidence>
<dbReference type="Gene3D" id="3.20.20.140">
    <property type="entry name" value="Metal-dependent hydrolases"/>
    <property type="match status" value="1"/>
</dbReference>
<proteinExistence type="inferred from homology"/>